<dbReference type="RefSeq" id="WP_143126428.1">
    <property type="nucleotide sequence ID" value="NZ_VJMG01000048.1"/>
</dbReference>
<dbReference type="InterPro" id="IPR043128">
    <property type="entry name" value="Rev_trsase/Diguanyl_cyclase"/>
</dbReference>
<protein>
    <recommendedName>
        <fullName evidence="1">diguanylate cyclase</fullName>
        <ecNumber evidence="1">2.7.7.65</ecNumber>
    </recommendedName>
</protein>
<dbReference type="NCBIfam" id="TIGR00254">
    <property type="entry name" value="GGDEF"/>
    <property type="match status" value="1"/>
</dbReference>
<keyword evidence="5" id="KW-1185">Reference proteome</keyword>
<dbReference type="SMART" id="SM00267">
    <property type="entry name" value="GGDEF"/>
    <property type="match status" value="1"/>
</dbReference>
<reference evidence="4 5" key="1">
    <citation type="submission" date="2019-07" db="EMBL/GenBank/DDBJ databases">
        <title>Ln-dependent methylotrophs.</title>
        <authorList>
            <person name="Tani A."/>
        </authorList>
    </citation>
    <scope>NUCLEOTIDE SEQUENCE [LARGE SCALE GENOMIC DNA]</scope>
    <source>
        <strain evidence="4 5">SM12</strain>
    </source>
</reference>
<name>A0A549T4T1_9HYPH</name>
<dbReference type="AlphaFoldDB" id="A0A549T4T1"/>
<evidence type="ECO:0000256" key="2">
    <source>
        <dbReference type="ARBA" id="ARBA00034247"/>
    </source>
</evidence>
<comment type="catalytic activity">
    <reaction evidence="2">
        <text>2 GTP = 3',3'-c-di-GMP + 2 diphosphate</text>
        <dbReference type="Rhea" id="RHEA:24898"/>
        <dbReference type="ChEBI" id="CHEBI:33019"/>
        <dbReference type="ChEBI" id="CHEBI:37565"/>
        <dbReference type="ChEBI" id="CHEBI:58805"/>
        <dbReference type="EC" id="2.7.7.65"/>
    </reaction>
</comment>
<proteinExistence type="predicted"/>
<sequence>MTSAVAHKAQASDIATQIMHAMRSMGVAAIPRNYQLFYEAYIGTNPALTRELSLFALRAPRQEELDALAASHLGHNGAALVERAQSRLQGELDALLTLLRQEHASLETYNRLLGETASRISAKSTLSVDLLRNVIDILAAATDETLANGEKTAEGVAHHSQEMEEVRRELDEYKRIANTDSLTRLANRRAFDERLAAIYDEPMQLPVTALVLADIDNFKRINDTHGHPVGDKILASVGAIIRSSLARDMFVARTGGEEFAVILEHKTPEEVMAICERIRRALESRPFRNSRTGVDYGPVTASIGFAMGSQAADPGELYVRSDIALYCAKHGGKNRTVLFEDGMRKEYSGKGWLIYQQ</sequence>
<dbReference type="GO" id="GO:0052621">
    <property type="term" value="F:diguanylate cyclase activity"/>
    <property type="evidence" value="ECO:0007669"/>
    <property type="project" value="UniProtKB-EC"/>
</dbReference>
<dbReference type="GO" id="GO:1902201">
    <property type="term" value="P:negative regulation of bacterial-type flagellum-dependent cell motility"/>
    <property type="evidence" value="ECO:0007669"/>
    <property type="project" value="TreeGrafter"/>
</dbReference>
<gene>
    <name evidence="4" type="ORF">FNA46_17130</name>
</gene>
<evidence type="ECO:0000259" key="3">
    <source>
        <dbReference type="PROSITE" id="PS50887"/>
    </source>
</evidence>
<feature type="domain" description="GGDEF" evidence="3">
    <location>
        <begin position="206"/>
        <end position="341"/>
    </location>
</feature>
<dbReference type="GO" id="GO:0043709">
    <property type="term" value="P:cell adhesion involved in single-species biofilm formation"/>
    <property type="evidence" value="ECO:0007669"/>
    <property type="project" value="TreeGrafter"/>
</dbReference>
<dbReference type="PROSITE" id="PS50887">
    <property type="entry name" value="GGDEF"/>
    <property type="match status" value="1"/>
</dbReference>
<dbReference type="InterPro" id="IPR000160">
    <property type="entry name" value="GGDEF_dom"/>
</dbReference>
<evidence type="ECO:0000256" key="1">
    <source>
        <dbReference type="ARBA" id="ARBA00012528"/>
    </source>
</evidence>
<dbReference type="EC" id="2.7.7.65" evidence="1"/>
<dbReference type="InterPro" id="IPR050469">
    <property type="entry name" value="Diguanylate_Cyclase"/>
</dbReference>
<dbReference type="FunFam" id="3.30.70.270:FF:000001">
    <property type="entry name" value="Diguanylate cyclase domain protein"/>
    <property type="match status" value="1"/>
</dbReference>
<evidence type="ECO:0000313" key="5">
    <source>
        <dbReference type="Proteomes" id="UP000316801"/>
    </source>
</evidence>
<dbReference type="InterPro" id="IPR029787">
    <property type="entry name" value="Nucleotide_cyclase"/>
</dbReference>
<dbReference type="EMBL" id="VJMG01000048">
    <property type="protein sequence ID" value="TRL36889.1"/>
    <property type="molecule type" value="Genomic_DNA"/>
</dbReference>
<dbReference type="SUPFAM" id="SSF55073">
    <property type="entry name" value="Nucleotide cyclase"/>
    <property type="match status" value="1"/>
</dbReference>
<dbReference type="Gene3D" id="3.30.70.270">
    <property type="match status" value="1"/>
</dbReference>
<evidence type="ECO:0000313" key="4">
    <source>
        <dbReference type="EMBL" id="TRL36889.1"/>
    </source>
</evidence>
<comment type="caution">
    <text evidence="4">The sequence shown here is derived from an EMBL/GenBank/DDBJ whole genome shotgun (WGS) entry which is preliminary data.</text>
</comment>
<dbReference type="Pfam" id="PF00990">
    <property type="entry name" value="GGDEF"/>
    <property type="match status" value="1"/>
</dbReference>
<dbReference type="PANTHER" id="PTHR45138:SF9">
    <property type="entry name" value="DIGUANYLATE CYCLASE DGCM-RELATED"/>
    <property type="match status" value="1"/>
</dbReference>
<dbReference type="PANTHER" id="PTHR45138">
    <property type="entry name" value="REGULATORY COMPONENTS OF SENSORY TRANSDUCTION SYSTEM"/>
    <property type="match status" value="1"/>
</dbReference>
<dbReference type="GO" id="GO:0005886">
    <property type="term" value="C:plasma membrane"/>
    <property type="evidence" value="ECO:0007669"/>
    <property type="project" value="TreeGrafter"/>
</dbReference>
<dbReference type="CDD" id="cd01949">
    <property type="entry name" value="GGDEF"/>
    <property type="match status" value="1"/>
</dbReference>
<dbReference type="Proteomes" id="UP000316801">
    <property type="component" value="Unassembled WGS sequence"/>
</dbReference>
<organism evidence="4 5">
    <name type="scientific">Rhizobium straminoryzae</name>
    <dbReference type="NCBI Taxonomy" id="1387186"/>
    <lineage>
        <taxon>Bacteria</taxon>
        <taxon>Pseudomonadati</taxon>
        <taxon>Pseudomonadota</taxon>
        <taxon>Alphaproteobacteria</taxon>
        <taxon>Hyphomicrobiales</taxon>
        <taxon>Rhizobiaceae</taxon>
        <taxon>Rhizobium/Agrobacterium group</taxon>
        <taxon>Rhizobium</taxon>
    </lineage>
</organism>
<accession>A0A549T4T1</accession>